<keyword evidence="4 9" id="KW-0999">Mitochondrion inner membrane</keyword>
<keyword evidence="9" id="KW-0813">Transport</keyword>
<evidence type="ECO:0000256" key="7">
    <source>
        <dbReference type="ARBA" id="ARBA00023136"/>
    </source>
</evidence>
<evidence type="ECO:0000256" key="8">
    <source>
        <dbReference type="ARBA" id="ARBA00024713"/>
    </source>
</evidence>
<keyword evidence="5" id="KW-1133">Transmembrane helix</keyword>
<dbReference type="PANTHER" id="PTHR14110:SF0">
    <property type="entry name" value="MITOCHONDRIAL IMPORT INNER MEMBRANE TRANSLOCASE SUBUNIT TIM22"/>
    <property type="match status" value="1"/>
</dbReference>
<keyword evidence="3" id="KW-0812">Transmembrane</keyword>
<dbReference type="Pfam" id="PF02466">
    <property type="entry name" value="Tim17"/>
    <property type="match status" value="1"/>
</dbReference>
<name>A0A6M2DZG6_XENCH</name>
<accession>A0A6M2DZG6</accession>
<keyword evidence="9" id="KW-0811">Translocation</keyword>
<protein>
    <recommendedName>
        <fullName evidence="9">Mitochondrial import inner membrane translocase subunit TIM22</fullName>
    </recommendedName>
</protein>
<sequence length="74" mass="7606">MGYGLGAAIGLFSSSVSPSMGAPGVDLDKQPTAREVFKEMKGTTLSYAKNFAILGAVFSAVECTIESVSISLLS</sequence>
<dbReference type="GO" id="GO:0045039">
    <property type="term" value="P:protein insertion into mitochondrial inner membrane"/>
    <property type="evidence" value="ECO:0007669"/>
    <property type="project" value="UniProtKB-UniRule"/>
</dbReference>
<dbReference type="GO" id="GO:0042721">
    <property type="term" value="C:TIM22 mitochondrial import inner membrane insertion complex"/>
    <property type="evidence" value="ECO:0007669"/>
    <property type="project" value="UniProtKB-UniRule"/>
</dbReference>
<dbReference type="AlphaFoldDB" id="A0A6M2DZG6"/>
<comment type="subcellular location">
    <subcellularLocation>
        <location evidence="1 9">Mitochondrion inner membrane</location>
        <topology evidence="1 9">Multi-pass membrane protein</topology>
    </subcellularLocation>
</comment>
<dbReference type="InterPro" id="IPR039175">
    <property type="entry name" value="TIM22"/>
</dbReference>
<dbReference type="EMBL" id="GIIL01006261">
    <property type="protein sequence ID" value="NOV49987.1"/>
    <property type="molecule type" value="Transcribed_RNA"/>
</dbReference>
<keyword evidence="6 9" id="KW-0496">Mitochondrion</keyword>
<evidence type="ECO:0000256" key="4">
    <source>
        <dbReference type="ARBA" id="ARBA00022792"/>
    </source>
</evidence>
<reference evidence="10" key="1">
    <citation type="submission" date="2020-03" db="EMBL/GenBank/DDBJ databases">
        <title>Transcriptomic Profiling of the Digestive Tract of the Rat Flea, Xenopsylla cheopis, Following Blood Feeding and Infection with Yersinia pestis.</title>
        <authorList>
            <person name="Bland D.M."/>
            <person name="Martens C.A."/>
            <person name="Virtaneva K."/>
            <person name="Kanakabandi K."/>
            <person name="Long D."/>
            <person name="Rosenke R."/>
            <person name="Saturday G.A."/>
            <person name="Hoyt F.H."/>
            <person name="Bruno D.P."/>
            <person name="Ribeiro J.M.C."/>
            <person name="Hinnebusch J."/>
        </authorList>
    </citation>
    <scope>NUCLEOTIDE SEQUENCE</scope>
</reference>
<evidence type="ECO:0000256" key="6">
    <source>
        <dbReference type="ARBA" id="ARBA00023128"/>
    </source>
</evidence>
<dbReference type="GO" id="GO:0008320">
    <property type="term" value="F:protein transmembrane transporter activity"/>
    <property type="evidence" value="ECO:0007669"/>
    <property type="project" value="UniProtKB-UniRule"/>
</dbReference>
<organism evidence="10">
    <name type="scientific">Xenopsylla cheopis</name>
    <name type="common">Oriental rat flea</name>
    <name type="synonym">Pulex cheopis</name>
    <dbReference type="NCBI Taxonomy" id="163159"/>
    <lineage>
        <taxon>Eukaryota</taxon>
        <taxon>Metazoa</taxon>
        <taxon>Ecdysozoa</taxon>
        <taxon>Arthropoda</taxon>
        <taxon>Hexapoda</taxon>
        <taxon>Insecta</taxon>
        <taxon>Pterygota</taxon>
        <taxon>Neoptera</taxon>
        <taxon>Endopterygota</taxon>
        <taxon>Siphonaptera</taxon>
        <taxon>Pulicidae</taxon>
        <taxon>Xenopsyllinae</taxon>
        <taxon>Xenopsylla</taxon>
    </lineage>
</organism>
<keyword evidence="9" id="KW-0653">Protein transport</keyword>
<dbReference type="PANTHER" id="PTHR14110">
    <property type="entry name" value="MITOCHONDRIAL IMPORT INNER MEMBRANE TRANSLOCASE SUBUNIT TIM22"/>
    <property type="match status" value="1"/>
</dbReference>
<proteinExistence type="inferred from homology"/>
<comment type="function">
    <text evidence="8 9">Essential core component of the TIM22 complex, a complex that mediates the import and insertion of multi-pass transmembrane proteins into the mitochondrial inner membrane. In the TIM22 complex, it constitutes the voltage-activated and signal-gated channel. Forms a twin-pore translocase that uses the membrane potential as external driving force in 2 voltage-dependent steps.</text>
</comment>
<evidence type="ECO:0000256" key="5">
    <source>
        <dbReference type="ARBA" id="ARBA00022989"/>
    </source>
</evidence>
<evidence type="ECO:0000256" key="1">
    <source>
        <dbReference type="ARBA" id="ARBA00004448"/>
    </source>
</evidence>
<comment type="similarity">
    <text evidence="2 9">Belongs to the Tim17/Tim22/Tim23 family.</text>
</comment>
<keyword evidence="7" id="KW-0472">Membrane</keyword>
<evidence type="ECO:0000256" key="9">
    <source>
        <dbReference type="RuleBase" id="RU367038"/>
    </source>
</evidence>
<evidence type="ECO:0000313" key="10">
    <source>
        <dbReference type="EMBL" id="NOV49987.1"/>
    </source>
</evidence>
<evidence type="ECO:0000256" key="3">
    <source>
        <dbReference type="ARBA" id="ARBA00022692"/>
    </source>
</evidence>
<evidence type="ECO:0000256" key="2">
    <source>
        <dbReference type="ARBA" id="ARBA00008444"/>
    </source>
</evidence>
<comment type="subunit">
    <text evidence="9">Component of the TIM22 complex.</text>
</comment>
<dbReference type="GO" id="GO:0030943">
    <property type="term" value="F:mitochondrion targeting sequence binding"/>
    <property type="evidence" value="ECO:0007669"/>
    <property type="project" value="TreeGrafter"/>
</dbReference>